<accession>A0A3B0VKF0</accession>
<dbReference type="SUPFAM" id="SSF69318">
    <property type="entry name" value="Integrin alpha N-terminal domain"/>
    <property type="match status" value="1"/>
</dbReference>
<sequence length="448" mass="48900">MRSPRRFLPLLLLLITAVIILFFVLRRDTQAAYGTAVALCPGPDLYGYTCDSGTAFAYIDATNDTQLYIDDGTITLQLPFPFTFYGTTYTELQASSNGYVQFGGGNPFFGNGCMNENPAGGMGDMIAPFWDDLDLTAFGFLEYEVVGETPNRIYVLEWDDIPRFGNPDDRVTFAMQLFEASQDILFLYEDVTMLEGNNGSGATIGIQSEAQGLALQFGCNQPVVADASRIRFTEPEVANRDIGLETVASASSAQAVSLNTFPQPTSSKGDIAELLNQINLQGLAALPSMNSRWLNQSPPRLANWQWLDLTGDGQDELLLLRGSTAQYPHLTDLTLFTPDNTGQLTLLHTQPLSSRDQAIVRPEIAATADLTQDGLLDVVLWDSFSGQSFVLTINDGTVRLLPLPESCQGSLGIFDLNEDGVDEVVRDGCDEDGRLSTQWNGSSFTIIP</sequence>
<dbReference type="InterPro" id="IPR028994">
    <property type="entry name" value="Integrin_alpha_N"/>
</dbReference>
<evidence type="ECO:0000313" key="1">
    <source>
        <dbReference type="EMBL" id="VAW43391.1"/>
    </source>
</evidence>
<dbReference type="EMBL" id="UOEU01001074">
    <property type="protein sequence ID" value="VAW43391.1"/>
    <property type="molecule type" value="Genomic_DNA"/>
</dbReference>
<proteinExistence type="predicted"/>
<reference evidence="1" key="1">
    <citation type="submission" date="2018-06" db="EMBL/GenBank/DDBJ databases">
        <authorList>
            <person name="Zhirakovskaya E."/>
        </authorList>
    </citation>
    <scope>NUCLEOTIDE SEQUENCE</scope>
</reference>
<organism evidence="1">
    <name type="scientific">hydrothermal vent metagenome</name>
    <dbReference type="NCBI Taxonomy" id="652676"/>
    <lineage>
        <taxon>unclassified sequences</taxon>
        <taxon>metagenomes</taxon>
        <taxon>ecological metagenomes</taxon>
    </lineage>
</organism>
<gene>
    <name evidence="1" type="ORF">MNBD_CHLOROFLEXI01-5336</name>
</gene>
<name>A0A3B0VKF0_9ZZZZ</name>
<dbReference type="AlphaFoldDB" id="A0A3B0VKF0"/>
<protein>
    <submittedName>
        <fullName evidence="1">Uncharacterized protein</fullName>
    </submittedName>
</protein>